<protein>
    <recommendedName>
        <fullName evidence="3">DUF3071 domain-containing protein</fullName>
    </recommendedName>
</protein>
<organism evidence="1 2">
    <name type="scientific">Streptomyces luteosporeus</name>
    <dbReference type="NCBI Taxonomy" id="173856"/>
    <lineage>
        <taxon>Bacteria</taxon>
        <taxon>Bacillati</taxon>
        <taxon>Actinomycetota</taxon>
        <taxon>Actinomycetes</taxon>
        <taxon>Kitasatosporales</taxon>
        <taxon>Streptomycetaceae</taxon>
        <taxon>Streptomyces</taxon>
    </lineage>
</organism>
<name>A0ABN3U7V5_9ACTN</name>
<keyword evidence="2" id="KW-1185">Reference proteome</keyword>
<comment type="caution">
    <text evidence="1">The sequence shown here is derived from an EMBL/GenBank/DDBJ whole genome shotgun (WGS) entry which is preliminary data.</text>
</comment>
<gene>
    <name evidence="1" type="ORF">GCM10010315_57380</name>
</gene>
<evidence type="ECO:0000313" key="2">
    <source>
        <dbReference type="Proteomes" id="UP001500886"/>
    </source>
</evidence>
<evidence type="ECO:0008006" key="3">
    <source>
        <dbReference type="Google" id="ProtNLM"/>
    </source>
</evidence>
<proteinExistence type="predicted"/>
<reference evidence="1 2" key="1">
    <citation type="journal article" date="2019" name="Int. J. Syst. Evol. Microbiol.">
        <title>The Global Catalogue of Microorganisms (GCM) 10K type strain sequencing project: providing services to taxonomists for standard genome sequencing and annotation.</title>
        <authorList>
            <consortium name="The Broad Institute Genomics Platform"/>
            <consortium name="The Broad Institute Genome Sequencing Center for Infectious Disease"/>
            <person name="Wu L."/>
            <person name="Ma J."/>
        </authorList>
    </citation>
    <scope>NUCLEOTIDE SEQUENCE [LARGE SCALE GENOMIC DNA]</scope>
    <source>
        <strain evidence="1 2">JCM 4542</strain>
    </source>
</reference>
<sequence length="80" mass="9479">MRTAACFARLISHEGQELLVVPDDRVHLLRVAETARLRPSQPPAARRQDPVRRVEWDWRERQEAERYKAVPASRVRPLRR</sequence>
<accession>A0ABN3U7V5</accession>
<dbReference type="EMBL" id="BAAASL010000030">
    <property type="protein sequence ID" value="GAA2725405.1"/>
    <property type="molecule type" value="Genomic_DNA"/>
</dbReference>
<dbReference type="Proteomes" id="UP001500886">
    <property type="component" value="Unassembled WGS sequence"/>
</dbReference>
<evidence type="ECO:0000313" key="1">
    <source>
        <dbReference type="EMBL" id="GAA2725405.1"/>
    </source>
</evidence>